<dbReference type="GO" id="GO:0004252">
    <property type="term" value="F:serine-type endopeptidase activity"/>
    <property type="evidence" value="ECO:0007669"/>
    <property type="project" value="InterPro"/>
</dbReference>
<dbReference type="AlphaFoldDB" id="A0A7R8X7A2"/>
<dbReference type="InterPro" id="IPR001254">
    <property type="entry name" value="Trypsin_dom"/>
</dbReference>
<dbReference type="PROSITE" id="PS50240">
    <property type="entry name" value="TRYPSIN_DOM"/>
    <property type="match status" value="1"/>
</dbReference>
<keyword evidence="1" id="KW-1015">Disulfide bond</keyword>
<name>A0A7R8X7A2_9CRUS</name>
<accession>A0A7R8X7A2</accession>
<dbReference type="GO" id="GO:0006508">
    <property type="term" value="P:proteolysis"/>
    <property type="evidence" value="ECO:0007669"/>
    <property type="project" value="InterPro"/>
</dbReference>
<dbReference type="PRINTS" id="PR00722">
    <property type="entry name" value="CHYMOTRYPSIN"/>
</dbReference>
<dbReference type="Pfam" id="PF00089">
    <property type="entry name" value="Trypsin"/>
    <property type="match status" value="1"/>
</dbReference>
<dbReference type="Proteomes" id="UP000677054">
    <property type="component" value="Unassembled WGS sequence"/>
</dbReference>
<dbReference type="PANTHER" id="PTHR24252">
    <property type="entry name" value="ACROSIN-RELATED"/>
    <property type="match status" value="1"/>
</dbReference>
<dbReference type="EMBL" id="CAJPEV010000781">
    <property type="protein sequence ID" value="CAG0888494.1"/>
    <property type="molecule type" value="Genomic_DNA"/>
</dbReference>
<dbReference type="InterPro" id="IPR018114">
    <property type="entry name" value="TRYPSIN_HIS"/>
</dbReference>
<dbReference type="Gene3D" id="2.40.10.10">
    <property type="entry name" value="Trypsin-like serine proteases"/>
    <property type="match status" value="1"/>
</dbReference>
<dbReference type="OrthoDB" id="6420457at2759"/>
<evidence type="ECO:0000313" key="4">
    <source>
        <dbReference type="Proteomes" id="UP000677054"/>
    </source>
</evidence>
<dbReference type="InterPro" id="IPR001314">
    <property type="entry name" value="Peptidase_S1A"/>
</dbReference>
<dbReference type="PROSITE" id="PS00134">
    <property type="entry name" value="TRYPSIN_HIS"/>
    <property type="match status" value="1"/>
</dbReference>
<gene>
    <name evidence="3" type="ORF">DSTB1V02_LOCUS4987</name>
</gene>
<organism evidence="3">
    <name type="scientific">Darwinula stevensoni</name>
    <dbReference type="NCBI Taxonomy" id="69355"/>
    <lineage>
        <taxon>Eukaryota</taxon>
        <taxon>Metazoa</taxon>
        <taxon>Ecdysozoa</taxon>
        <taxon>Arthropoda</taxon>
        <taxon>Crustacea</taxon>
        <taxon>Oligostraca</taxon>
        <taxon>Ostracoda</taxon>
        <taxon>Podocopa</taxon>
        <taxon>Podocopida</taxon>
        <taxon>Darwinulocopina</taxon>
        <taxon>Darwinuloidea</taxon>
        <taxon>Darwinulidae</taxon>
        <taxon>Darwinula</taxon>
    </lineage>
</organism>
<dbReference type="SMART" id="SM00020">
    <property type="entry name" value="Tryp_SPc"/>
    <property type="match status" value="1"/>
</dbReference>
<sequence length="214" mass="24393">MMCGRRDNQKGLVAGGITSEFGDWPWQAAIYDVVKRDVICGGALIMQEWVLTAAHCLTVENTIRTRFPKDFRVYLGKHHRDISKDDEFVQMHQVSHIIVHEDFSLQNYDSDIALLHLAKPSILSQRVQLICLPDLTEVNLEPGNKGWSSVNIKVAKILVHRPTPKLPNLLESWRHFRLFLCRLITTNITGSHDFTRSLTSNMFCAGHDQKTSSD</sequence>
<dbReference type="InterPro" id="IPR009003">
    <property type="entry name" value="Peptidase_S1_PA"/>
</dbReference>
<evidence type="ECO:0000259" key="2">
    <source>
        <dbReference type="PROSITE" id="PS50240"/>
    </source>
</evidence>
<dbReference type="FunFam" id="2.40.10.10:FF:000068">
    <property type="entry name" value="transmembrane protease serine 2"/>
    <property type="match status" value="1"/>
</dbReference>
<protein>
    <recommendedName>
        <fullName evidence="2">Peptidase S1 domain-containing protein</fullName>
    </recommendedName>
</protein>
<dbReference type="PANTHER" id="PTHR24252:SF7">
    <property type="entry name" value="HYALIN"/>
    <property type="match status" value="1"/>
</dbReference>
<proteinExistence type="predicted"/>
<dbReference type="InterPro" id="IPR043504">
    <property type="entry name" value="Peptidase_S1_PA_chymotrypsin"/>
</dbReference>
<feature type="domain" description="Peptidase S1" evidence="2">
    <location>
        <begin position="13"/>
        <end position="214"/>
    </location>
</feature>
<dbReference type="CDD" id="cd00190">
    <property type="entry name" value="Tryp_SPc"/>
    <property type="match status" value="1"/>
</dbReference>
<reference evidence="3" key="1">
    <citation type="submission" date="2020-11" db="EMBL/GenBank/DDBJ databases">
        <authorList>
            <person name="Tran Van P."/>
        </authorList>
    </citation>
    <scope>NUCLEOTIDE SEQUENCE</scope>
</reference>
<dbReference type="EMBL" id="LR900298">
    <property type="protein sequence ID" value="CAD7245111.1"/>
    <property type="molecule type" value="Genomic_DNA"/>
</dbReference>
<evidence type="ECO:0000313" key="3">
    <source>
        <dbReference type="EMBL" id="CAD7245111.1"/>
    </source>
</evidence>
<dbReference type="SUPFAM" id="SSF50494">
    <property type="entry name" value="Trypsin-like serine proteases"/>
    <property type="match status" value="1"/>
</dbReference>
<feature type="non-terminal residue" evidence="3">
    <location>
        <position position="214"/>
    </location>
</feature>
<evidence type="ECO:0000256" key="1">
    <source>
        <dbReference type="ARBA" id="ARBA00023157"/>
    </source>
</evidence>
<keyword evidence="4" id="KW-1185">Reference proteome</keyword>